<evidence type="ECO:0000256" key="1">
    <source>
        <dbReference type="ARBA" id="ARBA00004141"/>
    </source>
</evidence>
<keyword evidence="7" id="KW-1185">Reference proteome</keyword>
<dbReference type="InterPro" id="IPR032808">
    <property type="entry name" value="DoxX"/>
</dbReference>
<dbReference type="Pfam" id="PF13564">
    <property type="entry name" value="DoxX_2"/>
    <property type="match status" value="1"/>
</dbReference>
<feature type="transmembrane region" description="Helical" evidence="5">
    <location>
        <begin position="109"/>
        <end position="127"/>
    </location>
</feature>
<dbReference type="RefSeq" id="WP_283343567.1">
    <property type="nucleotide sequence ID" value="NZ_JASHIF010000002.1"/>
</dbReference>
<dbReference type="EMBL" id="JASHIF010000002">
    <property type="protein sequence ID" value="MDI9858329.1"/>
    <property type="molecule type" value="Genomic_DNA"/>
</dbReference>
<sequence length="130" mass="14651">MTTFKQNTKFKTLITWILQILLAASLTYGGLMKLVTPVDQLAQIWPWVSQVPSQLLWGTAIVDLLGAVGIVLPKLFQIKPQLSRWTAYGILGLMLSAIIFHVVRDEGKVIGFNIFLMILTLILLKLWKSE</sequence>
<evidence type="ECO:0000313" key="7">
    <source>
        <dbReference type="Proteomes" id="UP001236507"/>
    </source>
</evidence>
<keyword evidence="4 5" id="KW-0472">Membrane</keyword>
<evidence type="ECO:0000256" key="5">
    <source>
        <dbReference type="SAM" id="Phobius"/>
    </source>
</evidence>
<dbReference type="Proteomes" id="UP001236507">
    <property type="component" value="Unassembled WGS sequence"/>
</dbReference>
<keyword evidence="2 5" id="KW-0812">Transmembrane</keyword>
<feature type="transmembrane region" description="Helical" evidence="5">
    <location>
        <begin position="85"/>
        <end position="103"/>
    </location>
</feature>
<organism evidence="6 7">
    <name type="scientific">Flectobacillus roseus</name>
    <dbReference type="NCBI Taxonomy" id="502259"/>
    <lineage>
        <taxon>Bacteria</taxon>
        <taxon>Pseudomonadati</taxon>
        <taxon>Bacteroidota</taxon>
        <taxon>Cytophagia</taxon>
        <taxon>Cytophagales</taxon>
        <taxon>Flectobacillaceae</taxon>
        <taxon>Flectobacillus</taxon>
    </lineage>
</organism>
<comment type="caution">
    <text evidence="6">The sequence shown here is derived from an EMBL/GenBank/DDBJ whole genome shotgun (WGS) entry which is preliminary data.</text>
</comment>
<evidence type="ECO:0000256" key="3">
    <source>
        <dbReference type="ARBA" id="ARBA00022989"/>
    </source>
</evidence>
<gene>
    <name evidence="6" type="ORF">QM524_03795</name>
</gene>
<comment type="subcellular location">
    <subcellularLocation>
        <location evidence="1">Membrane</location>
        <topology evidence="1">Multi-pass membrane protein</topology>
    </subcellularLocation>
</comment>
<keyword evidence="3 5" id="KW-1133">Transmembrane helix</keyword>
<proteinExistence type="predicted"/>
<evidence type="ECO:0000256" key="4">
    <source>
        <dbReference type="ARBA" id="ARBA00023136"/>
    </source>
</evidence>
<accession>A0ABT6Y436</accession>
<evidence type="ECO:0000256" key="2">
    <source>
        <dbReference type="ARBA" id="ARBA00022692"/>
    </source>
</evidence>
<protein>
    <submittedName>
        <fullName evidence="6">DoxX family protein</fullName>
    </submittedName>
</protein>
<name>A0ABT6Y436_9BACT</name>
<evidence type="ECO:0000313" key="6">
    <source>
        <dbReference type="EMBL" id="MDI9858329.1"/>
    </source>
</evidence>
<reference evidence="6 7" key="1">
    <citation type="submission" date="2023-05" db="EMBL/GenBank/DDBJ databases">
        <title>Novel species of genus Flectobacillus isolated from stream in China.</title>
        <authorList>
            <person name="Lu H."/>
        </authorList>
    </citation>
    <scope>NUCLEOTIDE SEQUENCE [LARGE SCALE GENOMIC DNA]</scope>
    <source>
        <strain evidence="6 7">KCTC 42575</strain>
    </source>
</reference>
<feature type="transmembrane region" description="Helical" evidence="5">
    <location>
        <begin position="12"/>
        <end position="35"/>
    </location>
</feature>
<feature type="transmembrane region" description="Helical" evidence="5">
    <location>
        <begin position="55"/>
        <end position="73"/>
    </location>
</feature>